<dbReference type="NCBIfam" id="NF003547">
    <property type="entry name" value="PRK05205.1-3"/>
    <property type="match status" value="1"/>
</dbReference>
<organism evidence="8 9">
    <name type="scientific">Thalassobacillus hwangdonensis</name>
    <dbReference type="NCBI Taxonomy" id="546108"/>
    <lineage>
        <taxon>Bacteria</taxon>
        <taxon>Bacillati</taxon>
        <taxon>Bacillota</taxon>
        <taxon>Bacilli</taxon>
        <taxon>Bacillales</taxon>
        <taxon>Bacillaceae</taxon>
        <taxon>Thalassobacillus</taxon>
    </lineage>
</organism>
<keyword evidence="3 6" id="KW-0328">Glycosyltransferase</keyword>
<dbReference type="NCBIfam" id="NF003548">
    <property type="entry name" value="PRK05205.1-4"/>
    <property type="match status" value="1"/>
</dbReference>
<evidence type="ECO:0000256" key="2">
    <source>
        <dbReference type="ARBA" id="ARBA00022472"/>
    </source>
</evidence>
<comment type="caution">
    <text evidence="8">The sequence shown here is derived from an EMBL/GenBank/DDBJ whole genome shotgun (WGS) entry which is preliminary data.</text>
</comment>
<evidence type="ECO:0000256" key="5">
    <source>
        <dbReference type="ARBA" id="ARBA00023163"/>
    </source>
</evidence>
<dbReference type="EMBL" id="JBHTKL010000001">
    <property type="protein sequence ID" value="MFD1018103.1"/>
    <property type="molecule type" value="Genomic_DNA"/>
</dbReference>
<keyword evidence="9" id="KW-1185">Reference proteome</keyword>
<dbReference type="InterPro" id="IPR000836">
    <property type="entry name" value="PRTase_dom"/>
</dbReference>
<comment type="similarity">
    <text evidence="1 6">Belongs to the purine/pyrimidine phosphoribosyltransferase family. PyrR subfamily.</text>
</comment>
<dbReference type="EC" id="2.4.2.9" evidence="6"/>
<keyword evidence="6" id="KW-0694">RNA-binding</keyword>
<name>A0ABW3KZ77_9BACI</name>
<protein>
    <recommendedName>
        <fullName evidence="6">Bifunctional protein PyrR</fullName>
    </recommendedName>
    <domain>
        <recommendedName>
            <fullName evidence="6">Pyrimidine operon regulatory protein</fullName>
        </recommendedName>
    </domain>
    <domain>
        <recommendedName>
            <fullName evidence="6">Uracil phosphoribosyltransferase</fullName>
            <shortName evidence="6">UPRTase</shortName>
            <ecNumber evidence="6">2.4.2.9</ecNumber>
        </recommendedName>
    </domain>
</protein>
<dbReference type="Pfam" id="PF00156">
    <property type="entry name" value="Pribosyltran"/>
    <property type="match status" value="1"/>
</dbReference>
<sequence length="181" mass="20356">MKKKATVLDEAAIRRALTRVSHEIIEKNKGVDDLILVGIKSRGVPLAHRLKKRINDIEGINLPIGELDITLYRDDLTKKQGLQDPEIKETNIEADIDGKKVILVDDVLYTGRTVRAAMDALMDHGRPSQIQLAVLVDRGHRELPIRADYVGKNVPTSMDEIITVNVSEMDQQDEVEIFINE</sequence>
<evidence type="ECO:0000256" key="4">
    <source>
        <dbReference type="ARBA" id="ARBA00023015"/>
    </source>
</evidence>
<feature type="short sequence motif" description="PRPP-binding" evidence="6">
    <location>
        <begin position="101"/>
        <end position="113"/>
    </location>
</feature>
<keyword evidence="6 8" id="KW-0808">Transferase</keyword>
<evidence type="ECO:0000259" key="7">
    <source>
        <dbReference type="Pfam" id="PF00156"/>
    </source>
</evidence>
<proteinExistence type="inferred from homology"/>
<dbReference type="GO" id="GO:0004845">
    <property type="term" value="F:uracil phosphoribosyltransferase activity"/>
    <property type="evidence" value="ECO:0007669"/>
    <property type="project" value="UniProtKB-EC"/>
</dbReference>
<dbReference type="RefSeq" id="WP_386056353.1">
    <property type="nucleotide sequence ID" value="NZ_JBHTKL010000001.1"/>
</dbReference>
<dbReference type="NCBIfam" id="NF003549">
    <property type="entry name" value="PRK05205.1-5"/>
    <property type="match status" value="1"/>
</dbReference>
<comment type="function">
    <text evidence="6">Also displays a weak uracil phosphoribosyltransferase activity which is not physiologically significant.</text>
</comment>
<dbReference type="CDD" id="cd06223">
    <property type="entry name" value="PRTases_typeI"/>
    <property type="match status" value="1"/>
</dbReference>
<reference evidence="9" key="1">
    <citation type="journal article" date="2019" name="Int. J. Syst. Evol. Microbiol.">
        <title>The Global Catalogue of Microorganisms (GCM) 10K type strain sequencing project: providing services to taxonomists for standard genome sequencing and annotation.</title>
        <authorList>
            <consortium name="The Broad Institute Genomics Platform"/>
            <consortium name="The Broad Institute Genome Sequencing Center for Infectious Disease"/>
            <person name="Wu L."/>
            <person name="Ma J."/>
        </authorList>
    </citation>
    <scope>NUCLEOTIDE SEQUENCE [LARGE SCALE GENOMIC DNA]</scope>
    <source>
        <strain evidence="9">CCUG 56607</strain>
    </source>
</reference>
<feature type="domain" description="Phosphoribosyltransferase" evidence="7">
    <location>
        <begin position="7"/>
        <end position="160"/>
    </location>
</feature>
<dbReference type="PANTHER" id="PTHR11608:SF0">
    <property type="entry name" value="BIFUNCTIONAL PROTEIN PYRR"/>
    <property type="match status" value="1"/>
</dbReference>
<keyword evidence="5 6" id="KW-0804">Transcription</keyword>
<dbReference type="InterPro" id="IPR029057">
    <property type="entry name" value="PRTase-like"/>
</dbReference>
<comment type="catalytic activity">
    <reaction evidence="6">
        <text>UMP + diphosphate = 5-phospho-alpha-D-ribose 1-diphosphate + uracil</text>
        <dbReference type="Rhea" id="RHEA:13017"/>
        <dbReference type="ChEBI" id="CHEBI:17568"/>
        <dbReference type="ChEBI" id="CHEBI:33019"/>
        <dbReference type="ChEBI" id="CHEBI:57865"/>
        <dbReference type="ChEBI" id="CHEBI:58017"/>
        <dbReference type="EC" id="2.4.2.9"/>
    </reaction>
</comment>
<gene>
    <name evidence="6 8" type="primary">pyrR</name>
    <name evidence="8" type="ORF">ACFQ2J_02725</name>
</gene>
<dbReference type="InterPro" id="IPR023050">
    <property type="entry name" value="PyrR"/>
</dbReference>
<dbReference type="NCBIfam" id="NF003545">
    <property type="entry name" value="PRK05205.1-1"/>
    <property type="match status" value="1"/>
</dbReference>
<dbReference type="InterPro" id="IPR050137">
    <property type="entry name" value="PyrR_bifunctional"/>
</dbReference>
<accession>A0ABW3KZ77</accession>
<dbReference type="SUPFAM" id="SSF53271">
    <property type="entry name" value="PRTase-like"/>
    <property type="match status" value="1"/>
</dbReference>
<keyword evidence="4 6" id="KW-0805">Transcription regulation</keyword>
<evidence type="ECO:0000313" key="8">
    <source>
        <dbReference type="EMBL" id="MFD1018103.1"/>
    </source>
</evidence>
<evidence type="ECO:0000256" key="6">
    <source>
        <dbReference type="HAMAP-Rule" id="MF_01219"/>
    </source>
</evidence>
<dbReference type="PANTHER" id="PTHR11608">
    <property type="entry name" value="BIFUNCTIONAL PROTEIN PYRR"/>
    <property type="match status" value="1"/>
</dbReference>
<evidence type="ECO:0000256" key="1">
    <source>
        <dbReference type="ARBA" id="ARBA00005565"/>
    </source>
</evidence>
<keyword evidence="2 6" id="KW-0806">Transcription termination</keyword>
<comment type="function">
    <text evidence="6">Regulates transcriptional attenuation of the pyrimidine nucleotide (pyr) operon by binding in a uridine-dependent manner to specific sites on pyr mRNA. This disrupts an antiterminator hairpin in the RNA and favors formation of a downstream transcription terminator, leading to a reduced expression of downstream genes.</text>
</comment>
<comment type="subunit">
    <text evidence="6">Homodimer and homohexamer; in equilibrium.</text>
</comment>
<evidence type="ECO:0000313" key="9">
    <source>
        <dbReference type="Proteomes" id="UP001596990"/>
    </source>
</evidence>
<evidence type="ECO:0000256" key="3">
    <source>
        <dbReference type="ARBA" id="ARBA00022676"/>
    </source>
</evidence>
<dbReference type="Gene3D" id="3.40.50.2020">
    <property type="match status" value="1"/>
</dbReference>
<dbReference type="Proteomes" id="UP001596990">
    <property type="component" value="Unassembled WGS sequence"/>
</dbReference>
<dbReference type="HAMAP" id="MF_01219">
    <property type="entry name" value="PyrR"/>
    <property type="match status" value="1"/>
</dbReference>